<organism evidence="1 2">
    <name type="scientific">Aquilegia coerulea</name>
    <name type="common">Rocky mountain columbine</name>
    <dbReference type="NCBI Taxonomy" id="218851"/>
    <lineage>
        <taxon>Eukaryota</taxon>
        <taxon>Viridiplantae</taxon>
        <taxon>Streptophyta</taxon>
        <taxon>Embryophyta</taxon>
        <taxon>Tracheophyta</taxon>
        <taxon>Spermatophyta</taxon>
        <taxon>Magnoliopsida</taxon>
        <taxon>Ranunculales</taxon>
        <taxon>Ranunculaceae</taxon>
        <taxon>Thalictroideae</taxon>
        <taxon>Aquilegia</taxon>
    </lineage>
</organism>
<protein>
    <submittedName>
        <fullName evidence="1">Uncharacterized protein</fullName>
    </submittedName>
</protein>
<gene>
    <name evidence="1" type="ORF">AQUCO_02000464v1</name>
</gene>
<dbReference type="FunCoup" id="A0A2G5DHM5">
    <property type="interactions" value="1384"/>
</dbReference>
<dbReference type="AlphaFoldDB" id="A0A2G5DHM5"/>
<reference evidence="1 2" key="1">
    <citation type="submission" date="2017-09" db="EMBL/GenBank/DDBJ databases">
        <title>WGS assembly of Aquilegia coerulea Goldsmith.</title>
        <authorList>
            <person name="Hodges S."/>
            <person name="Kramer E."/>
            <person name="Nordborg M."/>
            <person name="Tomkins J."/>
            <person name="Borevitz J."/>
            <person name="Derieg N."/>
            <person name="Yan J."/>
            <person name="Mihaltcheva S."/>
            <person name="Hayes R.D."/>
            <person name="Rokhsar D."/>
        </authorList>
    </citation>
    <scope>NUCLEOTIDE SEQUENCE [LARGE SCALE GENOMIC DNA]</scope>
    <source>
        <strain evidence="2">cv. Goldsmith</strain>
    </source>
</reference>
<evidence type="ECO:0000313" key="1">
    <source>
        <dbReference type="EMBL" id="PIA43030.1"/>
    </source>
</evidence>
<dbReference type="PANTHER" id="PTHR48221">
    <property type="entry name" value="ACYL-COA SYNTHETASE FAMILY PROTEIN"/>
    <property type="match status" value="1"/>
</dbReference>
<dbReference type="InParanoid" id="A0A2G5DHM5"/>
<dbReference type="EMBL" id="KZ305037">
    <property type="protein sequence ID" value="PIA43030.1"/>
    <property type="molecule type" value="Genomic_DNA"/>
</dbReference>
<evidence type="ECO:0000313" key="2">
    <source>
        <dbReference type="Proteomes" id="UP000230069"/>
    </source>
</evidence>
<accession>A0A2G5DHM5</accession>
<sequence length="597" mass="67889">MPSFREILDQQAKCLLVLSFQKEEFLSIGSSISSRSCIKLIETFLSISASLEGYVSASCYEGSFPPTPVLNLEPRCRKYTSITGLQYIFNEGVSVNNHEIPLRLLLWYLDPLILKHDISNVLQEYVARPFIDLKKELHDRIAWHSIVVCLVLSPIKFIETRALLHNWFLITGLASILELQIKLVSSMLDVLVQPLQWSISMEVGSKLPFSDAYFPHCHHFITALWGPISGKHFLDLVRFTGLDFHAEKNTRPMVEDNSTWTKMIDHKSTWAALLAFPEWFFFASVLLFSKKDCQSIFWAACISGTVKIEETHDTEQYSIAAARYLAYSISPMSEAHLDLLVNYLIQISESWSVKVCSTHKRNAISGGNKSIRKPRPCNNKNDTMVGKLKDGQSLRLWLKDFHDCHVRYWTDSVNNFISKGGKAPNSYILHKNLLFRKIPLGIFIGCSSLDEEESTLLLHYAATGEILQLTEARDVESTHVVQEPKSTDDDVAGACLVFDLFDAVENMSASIFDSDETRLNFLSQLKVKAVRFMVKCIRSLLQVTIDEDGCKILTLLDLRKRLEEWSYQGGDKIQNFKPLNDVIVALNLKLHSQPKVQ</sequence>
<dbReference type="OrthoDB" id="1917939at2759"/>
<name>A0A2G5DHM5_AQUCA</name>
<dbReference type="PANTHER" id="PTHR48221:SF2">
    <property type="entry name" value="ACYL-COA SYNTHETASE FAMILY PROTEIN"/>
    <property type="match status" value="1"/>
</dbReference>
<dbReference type="Proteomes" id="UP000230069">
    <property type="component" value="Unassembled WGS sequence"/>
</dbReference>
<proteinExistence type="predicted"/>
<keyword evidence="2" id="KW-1185">Reference proteome</keyword>